<name>A0A6L2LV26_TANCI</name>
<evidence type="ECO:0000313" key="2">
    <source>
        <dbReference type="EMBL" id="GEU64979.1"/>
    </source>
</evidence>
<organism evidence="2">
    <name type="scientific">Tanacetum cinerariifolium</name>
    <name type="common">Dalmatian daisy</name>
    <name type="synonym">Chrysanthemum cinerariifolium</name>
    <dbReference type="NCBI Taxonomy" id="118510"/>
    <lineage>
        <taxon>Eukaryota</taxon>
        <taxon>Viridiplantae</taxon>
        <taxon>Streptophyta</taxon>
        <taxon>Embryophyta</taxon>
        <taxon>Tracheophyta</taxon>
        <taxon>Spermatophyta</taxon>
        <taxon>Magnoliopsida</taxon>
        <taxon>eudicotyledons</taxon>
        <taxon>Gunneridae</taxon>
        <taxon>Pentapetalae</taxon>
        <taxon>asterids</taxon>
        <taxon>campanulids</taxon>
        <taxon>Asterales</taxon>
        <taxon>Asteraceae</taxon>
        <taxon>Asteroideae</taxon>
        <taxon>Anthemideae</taxon>
        <taxon>Anthemidinae</taxon>
        <taxon>Tanacetum</taxon>
    </lineage>
</organism>
<feature type="region of interest" description="Disordered" evidence="1">
    <location>
        <begin position="32"/>
        <end position="67"/>
    </location>
</feature>
<evidence type="ECO:0000256" key="1">
    <source>
        <dbReference type="SAM" id="MobiDB-lite"/>
    </source>
</evidence>
<protein>
    <submittedName>
        <fullName evidence="2">Splicing factor</fullName>
    </submittedName>
</protein>
<accession>A0A6L2LV26</accession>
<dbReference type="EMBL" id="BKCJ010005113">
    <property type="protein sequence ID" value="GEU64979.1"/>
    <property type="molecule type" value="Genomic_DNA"/>
</dbReference>
<reference evidence="2" key="1">
    <citation type="journal article" date="2019" name="Sci. Rep.">
        <title>Draft genome of Tanacetum cinerariifolium, the natural source of mosquito coil.</title>
        <authorList>
            <person name="Yamashiro T."/>
            <person name="Shiraishi A."/>
            <person name="Satake H."/>
            <person name="Nakayama K."/>
        </authorList>
    </citation>
    <scope>NUCLEOTIDE SEQUENCE</scope>
</reference>
<sequence length="124" mass="13913">MIKAPSENNSQVSMYGRRITCNNCLEVGHNKTTRDKELVPKTPRPRKTPDEEMDIDAINKTPTSNNLNLNTQEYVADHMTEDVVEDVVADPFVEVGIIDKAVVAEDDVAVSSLSKKIKRKKEDK</sequence>
<comment type="caution">
    <text evidence="2">The sequence shown here is derived from an EMBL/GenBank/DDBJ whole genome shotgun (WGS) entry which is preliminary data.</text>
</comment>
<dbReference type="AlphaFoldDB" id="A0A6L2LV26"/>
<proteinExistence type="predicted"/>
<gene>
    <name evidence="2" type="ORF">Tci_036957</name>
</gene>